<dbReference type="Proteomes" id="UP000051733">
    <property type="component" value="Unassembled WGS sequence"/>
</dbReference>
<name>A0A0R2A2Q7_9LACO</name>
<dbReference type="STRING" id="1423813.FC26_GL001914"/>
<dbReference type="PROSITE" id="PS51186">
    <property type="entry name" value="GNAT"/>
    <property type="match status" value="1"/>
</dbReference>
<dbReference type="CDD" id="cd04301">
    <property type="entry name" value="NAT_SF"/>
    <property type="match status" value="1"/>
</dbReference>
<dbReference type="GO" id="GO:0016747">
    <property type="term" value="F:acyltransferase activity, transferring groups other than amino-acyl groups"/>
    <property type="evidence" value="ECO:0007669"/>
    <property type="project" value="InterPro"/>
</dbReference>
<dbReference type="EMBL" id="AYYY01000030">
    <property type="protein sequence ID" value="KRM61232.1"/>
    <property type="molecule type" value="Genomic_DNA"/>
</dbReference>
<gene>
    <name evidence="2" type="ORF">FC26_GL001914</name>
</gene>
<comment type="caution">
    <text evidence="2">The sequence shown here is derived from an EMBL/GenBank/DDBJ whole genome shotgun (WGS) entry which is preliminary data.</text>
</comment>
<evidence type="ECO:0000259" key="1">
    <source>
        <dbReference type="PROSITE" id="PS51186"/>
    </source>
</evidence>
<dbReference type="SUPFAM" id="SSF55729">
    <property type="entry name" value="Acyl-CoA N-acyltransferases (Nat)"/>
    <property type="match status" value="1"/>
</dbReference>
<evidence type="ECO:0000313" key="3">
    <source>
        <dbReference type="Proteomes" id="UP000051733"/>
    </source>
</evidence>
<keyword evidence="3" id="KW-1185">Reference proteome</keyword>
<protein>
    <submittedName>
        <fullName evidence="2">Acetyltransferase, GNAT family</fullName>
    </submittedName>
</protein>
<organism evidence="2 3">
    <name type="scientific">Paucilactobacillus vaccinostercus DSM 20634</name>
    <dbReference type="NCBI Taxonomy" id="1423813"/>
    <lineage>
        <taxon>Bacteria</taxon>
        <taxon>Bacillati</taxon>
        <taxon>Bacillota</taxon>
        <taxon>Bacilli</taxon>
        <taxon>Lactobacillales</taxon>
        <taxon>Lactobacillaceae</taxon>
        <taxon>Paucilactobacillus</taxon>
    </lineage>
</organism>
<keyword evidence="2" id="KW-0808">Transferase</keyword>
<dbReference type="OrthoDB" id="8116329at2"/>
<dbReference type="PATRIC" id="fig|1423813.3.peg.1943"/>
<feature type="domain" description="N-acetyltransferase" evidence="1">
    <location>
        <begin position="1"/>
        <end position="161"/>
    </location>
</feature>
<evidence type="ECO:0000313" key="2">
    <source>
        <dbReference type="EMBL" id="KRM61232.1"/>
    </source>
</evidence>
<dbReference type="RefSeq" id="WP_057779295.1">
    <property type="nucleotide sequence ID" value="NZ_AYYY01000030.1"/>
</dbReference>
<dbReference type="Pfam" id="PF00583">
    <property type="entry name" value="Acetyltransf_1"/>
    <property type="match status" value="1"/>
</dbReference>
<dbReference type="InterPro" id="IPR000182">
    <property type="entry name" value="GNAT_dom"/>
</dbReference>
<dbReference type="Gene3D" id="3.40.630.30">
    <property type="match status" value="1"/>
</dbReference>
<dbReference type="AlphaFoldDB" id="A0A0R2A2Q7"/>
<accession>A0A0R2A2Q7</accession>
<proteinExistence type="predicted"/>
<sequence>MAIKRLNDPGDAKKLTALLHQAYAADVALGIHFGAATIEEATVASHIKTKPTFVIEENGDFVATVSVRLPWADNPGPFALPHLGWVATNPRYQHQGRAKHLINWVIENYIQKELQAPAVSLGTALEHPWLSKAYEKLGFQKVDVVRKFPDHQTLYLVKALDEKQVKQVQDQYLQSVLEELVND</sequence>
<dbReference type="InterPro" id="IPR016181">
    <property type="entry name" value="Acyl_CoA_acyltransferase"/>
</dbReference>
<reference evidence="2 3" key="1">
    <citation type="journal article" date="2015" name="Genome Announc.">
        <title>Expanding the biotechnology potential of lactobacilli through comparative genomics of 213 strains and associated genera.</title>
        <authorList>
            <person name="Sun Z."/>
            <person name="Harris H.M."/>
            <person name="McCann A."/>
            <person name="Guo C."/>
            <person name="Argimon S."/>
            <person name="Zhang W."/>
            <person name="Yang X."/>
            <person name="Jeffery I.B."/>
            <person name="Cooney J.C."/>
            <person name="Kagawa T.F."/>
            <person name="Liu W."/>
            <person name="Song Y."/>
            <person name="Salvetti E."/>
            <person name="Wrobel A."/>
            <person name="Rasinkangas P."/>
            <person name="Parkhill J."/>
            <person name="Rea M.C."/>
            <person name="O'Sullivan O."/>
            <person name="Ritari J."/>
            <person name="Douillard F.P."/>
            <person name="Paul Ross R."/>
            <person name="Yang R."/>
            <person name="Briner A.E."/>
            <person name="Felis G.E."/>
            <person name="de Vos W.M."/>
            <person name="Barrangou R."/>
            <person name="Klaenhammer T.R."/>
            <person name="Caufield P.W."/>
            <person name="Cui Y."/>
            <person name="Zhang H."/>
            <person name="O'Toole P.W."/>
        </authorList>
    </citation>
    <scope>NUCLEOTIDE SEQUENCE [LARGE SCALE GENOMIC DNA]</scope>
    <source>
        <strain evidence="2 3">DSM 20634</strain>
    </source>
</reference>